<dbReference type="Pfam" id="PF12697">
    <property type="entry name" value="Abhydrolase_6"/>
    <property type="match status" value="1"/>
</dbReference>
<gene>
    <name evidence="3" type="ORF">CSX00_12420</name>
    <name evidence="2" type="ORF">CSX01_10845</name>
</gene>
<evidence type="ECO:0000313" key="3">
    <source>
        <dbReference type="EMBL" id="PHU39123.1"/>
    </source>
</evidence>
<keyword evidence="2" id="KW-0378">Hydrolase</keyword>
<evidence type="ECO:0000313" key="4">
    <source>
        <dbReference type="Proteomes" id="UP000224317"/>
    </source>
</evidence>
<sequence>MKNTKRALYNVHILGDKNAPKILLVHGAGFYWETCFKPFIDEFKDNYCLIIPELEGHSKEDPSYMKSISGTAQLISNELLEVGINQIDVAYGISLGASIVCEIGLQKKVKIDKMILDSGQYISMGEMTDQYSNFMADAFIALEQGVHFNSPVKESMGYENNEDVKALQPLLGEGISRETLYNTFKAVYEYDVRNATEKLDSSVVIMYGTNEIYAPQSTPVVSSICINAPLEVTIEDCGHAQALSEKPEEIMGVIKNCL</sequence>
<evidence type="ECO:0000313" key="2">
    <source>
        <dbReference type="EMBL" id="PHU34308.1"/>
    </source>
</evidence>
<keyword evidence="4" id="KW-1185">Reference proteome</keyword>
<dbReference type="RefSeq" id="WP_090151714.1">
    <property type="nucleotide sequence ID" value="NZ_PDYF01000028.1"/>
</dbReference>
<dbReference type="EMBL" id="PDYF01000028">
    <property type="protein sequence ID" value="PHU34308.1"/>
    <property type="molecule type" value="Genomic_DNA"/>
</dbReference>
<dbReference type="SUPFAM" id="SSF53474">
    <property type="entry name" value="alpha/beta-Hydrolases"/>
    <property type="match status" value="1"/>
</dbReference>
<dbReference type="EMBL" id="PDYH01000058">
    <property type="protein sequence ID" value="PHU39123.1"/>
    <property type="molecule type" value="Genomic_DNA"/>
</dbReference>
<evidence type="ECO:0000313" key="5">
    <source>
        <dbReference type="Proteomes" id="UP000225889"/>
    </source>
</evidence>
<dbReference type="InterPro" id="IPR000073">
    <property type="entry name" value="AB_hydrolase_1"/>
</dbReference>
<reference evidence="2" key="2">
    <citation type="submission" date="2017-10" db="EMBL/GenBank/DDBJ databases">
        <authorList>
            <person name="Banno H."/>
            <person name="Chua N.-H."/>
        </authorList>
    </citation>
    <scope>NUCLEOTIDE SEQUENCE [LARGE SCALE GENOMIC DNA]</scope>
    <source>
        <strain evidence="3">JK10</strain>
        <strain evidence="2">JK626</strain>
    </source>
</reference>
<feature type="domain" description="AB hydrolase-1" evidence="1">
    <location>
        <begin position="22"/>
        <end position="250"/>
    </location>
</feature>
<proteinExistence type="predicted"/>
<evidence type="ECO:0000259" key="1">
    <source>
        <dbReference type="Pfam" id="PF12697"/>
    </source>
</evidence>
<name>A0A2G3DTG2_9FIRM</name>
<dbReference type="Proteomes" id="UP000224317">
    <property type="component" value="Unassembled WGS sequence"/>
</dbReference>
<dbReference type="AlphaFoldDB" id="A0A2G3DTG2"/>
<accession>A0A2G3DTG2</accession>
<dbReference type="InterPro" id="IPR029058">
    <property type="entry name" value="AB_hydrolase_fold"/>
</dbReference>
<reference evidence="2" key="1">
    <citation type="submission" date="2017-10" db="EMBL/GenBank/DDBJ databases">
        <title>Resolving the taxonomy of Roseburia spp., Eubacterium rectale and Agathobacter spp. through phylogenomic analysis.</title>
        <authorList>
            <person name="Sheridan P.O."/>
            <person name="Walker A.W."/>
            <person name="Duncan S.H."/>
            <person name="Scott K.P."/>
            <person name="Toole P.W.O."/>
            <person name="Luis P."/>
            <person name="Flint H.J."/>
        </authorList>
    </citation>
    <scope>NUCLEOTIDE SEQUENCE [LARGE SCALE GENOMIC DNA]</scope>
    <source>
        <strain evidence="3">JK10</strain>
        <strain evidence="2">JK626</strain>
    </source>
</reference>
<comment type="caution">
    <text evidence="2">The sequence shown here is derived from an EMBL/GenBank/DDBJ whole genome shotgun (WGS) entry which is preliminary data.</text>
</comment>
<protein>
    <submittedName>
        <fullName evidence="2">Alpha/beta hydrolase</fullName>
    </submittedName>
</protein>
<dbReference type="Proteomes" id="UP000225889">
    <property type="component" value="Unassembled WGS sequence"/>
</dbReference>
<dbReference type="GO" id="GO:0016787">
    <property type="term" value="F:hydrolase activity"/>
    <property type="evidence" value="ECO:0007669"/>
    <property type="project" value="UniProtKB-KW"/>
</dbReference>
<organism evidence="2 5">
    <name type="scientific">Pseudobutyrivibrio ruminis</name>
    <dbReference type="NCBI Taxonomy" id="46206"/>
    <lineage>
        <taxon>Bacteria</taxon>
        <taxon>Bacillati</taxon>
        <taxon>Bacillota</taxon>
        <taxon>Clostridia</taxon>
        <taxon>Lachnospirales</taxon>
        <taxon>Lachnospiraceae</taxon>
        <taxon>Pseudobutyrivibrio</taxon>
    </lineage>
</organism>
<dbReference type="Gene3D" id="3.40.50.1820">
    <property type="entry name" value="alpha/beta hydrolase"/>
    <property type="match status" value="1"/>
</dbReference>